<dbReference type="InterPro" id="IPR029058">
    <property type="entry name" value="AB_hydrolase_fold"/>
</dbReference>
<comment type="caution">
    <text evidence="2">The sequence shown here is derived from an EMBL/GenBank/DDBJ whole genome shotgun (WGS) entry which is preliminary data.</text>
</comment>
<evidence type="ECO:0000313" key="2">
    <source>
        <dbReference type="EMBL" id="KKS32110.1"/>
    </source>
</evidence>
<dbReference type="InterPro" id="IPR053145">
    <property type="entry name" value="AB_hydrolase_Est10"/>
</dbReference>
<accession>A0A0G0Y5W8</accession>
<feature type="domain" description="Serine aminopeptidase S33" evidence="1">
    <location>
        <begin position="2"/>
        <end position="96"/>
    </location>
</feature>
<gene>
    <name evidence="2" type="ORF">UU93_C0010G0014</name>
</gene>
<dbReference type="AlphaFoldDB" id="A0A0G0Y5W8"/>
<dbReference type="PANTHER" id="PTHR43265">
    <property type="entry name" value="ESTERASE ESTD"/>
    <property type="match status" value="1"/>
</dbReference>
<dbReference type="Proteomes" id="UP000034160">
    <property type="component" value="Unassembled WGS sequence"/>
</dbReference>
<dbReference type="GO" id="GO:0052689">
    <property type="term" value="F:carboxylic ester hydrolase activity"/>
    <property type="evidence" value="ECO:0007669"/>
    <property type="project" value="TreeGrafter"/>
</dbReference>
<dbReference type="EMBL" id="LCCN01000010">
    <property type="protein sequence ID" value="KKS32110.1"/>
    <property type="molecule type" value="Genomic_DNA"/>
</dbReference>
<dbReference type="InterPro" id="IPR022742">
    <property type="entry name" value="Hydrolase_4"/>
</dbReference>
<sequence length="208" mass="23969">MKRYIELQKFLAHNSISSFTYDYQGTGESEGNIEKTTISNFINDTYSAFSKFKKELEPKRIYILGYSLGGYIVPHMLNEFRNTSGIILISPPAYAQGTENLYLNSQNTELIRSKLQNKNSDIFKYLEAYNLAQRVLIIFGEKDLEIPPEIKAILKTIKNKSFEYISIKKGVHSLLRNRTQLEKTAKNKLLQTIYRFIAGNIYATKKGK</sequence>
<protein>
    <recommendedName>
        <fullName evidence="1">Serine aminopeptidase S33 domain-containing protein</fullName>
    </recommendedName>
</protein>
<organism evidence="2 3">
    <name type="scientific">Candidatus Amesbacteria bacterium GW2011_GWA2_42_12</name>
    <dbReference type="NCBI Taxonomy" id="1618356"/>
    <lineage>
        <taxon>Bacteria</taxon>
        <taxon>Candidatus Amesiibacteriota</taxon>
    </lineage>
</organism>
<dbReference type="Pfam" id="PF12146">
    <property type="entry name" value="Hydrolase_4"/>
    <property type="match status" value="1"/>
</dbReference>
<dbReference type="SUPFAM" id="SSF53474">
    <property type="entry name" value="alpha/beta-Hydrolases"/>
    <property type="match status" value="1"/>
</dbReference>
<dbReference type="STRING" id="1618356.UU93_C0010G0014"/>
<dbReference type="Gene3D" id="3.40.50.1820">
    <property type="entry name" value="alpha/beta hydrolase"/>
    <property type="match status" value="1"/>
</dbReference>
<name>A0A0G0Y5W8_9BACT</name>
<evidence type="ECO:0000259" key="1">
    <source>
        <dbReference type="Pfam" id="PF12146"/>
    </source>
</evidence>
<reference evidence="2 3" key="1">
    <citation type="journal article" date="2015" name="Nature">
        <title>rRNA introns, odd ribosomes, and small enigmatic genomes across a large radiation of phyla.</title>
        <authorList>
            <person name="Brown C.T."/>
            <person name="Hug L.A."/>
            <person name="Thomas B.C."/>
            <person name="Sharon I."/>
            <person name="Castelle C.J."/>
            <person name="Singh A."/>
            <person name="Wilkins M.J."/>
            <person name="Williams K.H."/>
            <person name="Banfield J.F."/>
        </authorList>
    </citation>
    <scope>NUCLEOTIDE SEQUENCE [LARGE SCALE GENOMIC DNA]</scope>
</reference>
<dbReference type="PANTHER" id="PTHR43265:SF1">
    <property type="entry name" value="ESTERASE ESTD"/>
    <property type="match status" value="1"/>
</dbReference>
<evidence type="ECO:0000313" key="3">
    <source>
        <dbReference type="Proteomes" id="UP000034160"/>
    </source>
</evidence>
<proteinExistence type="predicted"/>